<keyword evidence="1" id="KW-0547">Nucleotide-binding</keyword>
<dbReference type="EMBL" id="AUWU02000001">
    <property type="protein sequence ID" value="KAH0577067.1"/>
    <property type="molecule type" value="Genomic_DNA"/>
</dbReference>
<keyword evidence="1" id="KW-0067">ATP-binding</keyword>
<dbReference type="VEuPathDB" id="GiardiaDB:SS50377_20416"/>
<keyword evidence="4" id="KW-0413">Isomerase</keyword>
<gene>
    <name evidence="4" type="ORF">SS50377_14418</name>
    <name evidence="5" type="ORF">SS50377_20416</name>
</gene>
<evidence type="ECO:0000259" key="3">
    <source>
        <dbReference type="SMART" id="SM00382"/>
    </source>
</evidence>
<dbReference type="GO" id="GO:0016887">
    <property type="term" value="F:ATP hydrolysis activity"/>
    <property type="evidence" value="ECO:0007669"/>
    <property type="project" value="InterPro"/>
</dbReference>
<dbReference type="InterPro" id="IPR003959">
    <property type="entry name" value="ATPase_AAA_core"/>
</dbReference>
<dbReference type="EMBL" id="KI546090">
    <property type="protein sequence ID" value="EST45577.1"/>
    <property type="molecule type" value="Genomic_DNA"/>
</dbReference>
<reference evidence="4 5" key="1">
    <citation type="journal article" date="2014" name="PLoS Genet.">
        <title>The Genome of Spironucleus salmonicida Highlights a Fish Pathogen Adapted to Fluctuating Environments.</title>
        <authorList>
            <person name="Xu F."/>
            <person name="Jerlstrom-Hultqvist J."/>
            <person name="Einarsson E."/>
            <person name="Astvaldsson A."/>
            <person name="Svard S.G."/>
            <person name="Andersson J.O."/>
        </authorList>
    </citation>
    <scope>NUCLEOTIDE SEQUENCE</scope>
    <source>
        <strain evidence="5">ATCC 50377</strain>
    </source>
</reference>
<dbReference type="GO" id="GO:0016853">
    <property type="term" value="F:isomerase activity"/>
    <property type="evidence" value="ECO:0007669"/>
    <property type="project" value="UniProtKB-KW"/>
</dbReference>
<dbReference type="PANTHER" id="PTHR23074">
    <property type="entry name" value="AAA DOMAIN-CONTAINING"/>
    <property type="match status" value="1"/>
</dbReference>
<evidence type="ECO:0000256" key="2">
    <source>
        <dbReference type="SAM" id="MobiDB-lite"/>
    </source>
</evidence>
<dbReference type="OrthoDB" id="5334845at2759"/>
<name>V6LLR9_9EUKA</name>
<dbReference type="InterPro" id="IPR003593">
    <property type="entry name" value="AAA+_ATPase"/>
</dbReference>
<protein>
    <submittedName>
        <fullName evidence="4">Topoisomerase II</fullName>
    </submittedName>
    <submittedName>
        <fullName evidence="5">Vacuolar protein sorting 4b</fullName>
    </submittedName>
</protein>
<dbReference type="SMART" id="SM00382">
    <property type="entry name" value="AAA"/>
    <property type="match status" value="1"/>
</dbReference>
<dbReference type="Proteomes" id="UP000018208">
    <property type="component" value="Unassembled WGS sequence"/>
</dbReference>
<comment type="similarity">
    <text evidence="1">Belongs to the AAA ATPase family.</text>
</comment>
<dbReference type="PANTHER" id="PTHR23074:SF83">
    <property type="entry name" value="VACUOLAR PROTEIN SORTING-ASSOCIATED PROTEIN 4A"/>
    <property type="match status" value="1"/>
</dbReference>
<evidence type="ECO:0000313" key="4">
    <source>
        <dbReference type="EMBL" id="EST45577.1"/>
    </source>
</evidence>
<sequence length="446" mass="50368">MNEEFMSRLHSFIKEQINLAKDMDISYANYIIAQSLLVKDARKISEPDKKYLQKFFDLTPKAPKPQKPIFQIKDKQAPDNKQKQPTFSSAFDLDNNEPSQKSLKNQLTDAATDLENQKLQQPKLQPPQSQDPPQSNKYIAQLLADNIIQDTSNFTLNSISGMQSTKLLLQTSILLPLLRPSLFLNKNPYKKIFMHSLPGCGKSFITKCIAGEAKIPLISVTSSMIFSKWQGASEKMISAVFQLAKQQGRCILFLDEIDAFCTTRSEQDSESSRRVKNELLLQLDQLEASDVIVIAATNLPFQVDTAVRRRFEKRIYIDLPDAEARRDVLRKGMEKLKIENSEILNQCVELTPNYSMADLKNVVKDCENLPLQRLISCEFFAKIDGKWAPAARSEGVKMSILTSLEQFADPKSTPADMLESVTKTRSSVTLADQKLHVKFSSEFGSG</sequence>
<accession>V6LLR9</accession>
<proteinExistence type="inferred from homology"/>
<dbReference type="GO" id="GO:0007033">
    <property type="term" value="P:vacuole organization"/>
    <property type="evidence" value="ECO:0007669"/>
    <property type="project" value="TreeGrafter"/>
</dbReference>
<dbReference type="InterPro" id="IPR003960">
    <property type="entry name" value="ATPase_AAA_CS"/>
</dbReference>
<evidence type="ECO:0000313" key="5">
    <source>
        <dbReference type="EMBL" id="KAH0577067.1"/>
    </source>
</evidence>
<feature type="domain" description="AAA+ ATPase" evidence="3">
    <location>
        <begin position="188"/>
        <end position="321"/>
    </location>
</feature>
<dbReference type="InterPro" id="IPR027417">
    <property type="entry name" value="P-loop_NTPase"/>
</dbReference>
<keyword evidence="6" id="KW-1185">Reference proteome</keyword>
<feature type="compositionally biased region" description="Basic and acidic residues" evidence="2">
    <location>
        <begin position="72"/>
        <end position="82"/>
    </location>
</feature>
<dbReference type="Gene3D" id="3.40.50.300">
    <property type="entry name" value="P-loop containing nucleotide triphosphate hydrolases"/>
    <property type="match status" value="1"/>
</dbReference>
<dbReference type="GO" id="GO:0016197">
    <property type="term" value="P:endosomal transport"/>
    <property type="evidence" value="ECO:0007669"/>
    <property type="project" value="TreeGrafter"/>
</dbReference>
<dbReference type="GO" id="GO:0005524">
    <property type="term" value="F:ATP binding"/>
    <property type="evidence" value="ECO:0007669"/>
    <property type="project" value="UniProtKB-KW"/>
</dbReference>
<organism evidence="4">
    <name type="scientific">Spironucleus salmonicida</name>
    <dbReference type="NCBI Taxonomy" id="348837"/>
    <lineage>
        <taxon>Eukaryota</taxon>
        <taxon>Metamonada</taxon>
        <taxon>Diplomonadida</taxon>
        <taxon>Hexamitidae</taxon>
        <taxon>Hexamitinae</taxon>
        <taxon>Spironucleus</taxon>
    </lineage>
</organism>
<feature type="region of interest" description="Disordered" evidence="2">
    <location>
        <begin position="62"/>
        <end position="103"/>
    </location>
</feature>
<dbReference type="Pfam" id="PF00004">
    <property type="entry name" value="AAA"/>
    <property type="match status" value="1"/>
</dbReference>
<dbReference type="InterPro" id="IPR050304">
    <property type="entry name" value="MT-severing_AAA_ATPase"/>
</dbReference>
<evidence type="ECO:0000256" key="1">
    <source>
        <dbReference type="RuleBase" id="RU003651"/>
    </source>
</evidence>
<dbReference type="AlphaFoldDB" id="V6LLR9"/>
<dbReference type="Gene3D" id="1.10.8.60">
    <property type="match status" value="1"/>
</dbReference>
<reference evidence="5" key="2">
    <citation type="submission" date="2020-12" db="EMBL/GenBank/DDBJ databases">
        <title>New Spironucleus salmonicida genome in near-complete chromosomes.</title>
        <authorList>
            <person name="Xu F."/>
            <person name="Kurt Z."/>
            <person name="Jimenez-Gonzalez A."/>
            <person name="Astvaldsson A."/>
            <person name="Andersson J.O."/>
            <person name="Svard S.G."/>
        </authorList>
    </citation>
    <scope>NUCLEOTIDE SEQUENCE</scope>
    <source>
        <strain evidence="5">ATCC 50377</strain>
    </source>
</reference>
<dbReference type="SUPFAM" id="SSF52540">
    <property type="entry name" value="P-loop containing nucleoside triphosphate hydrolases"/>
    <property type="match status" value="1"/>
</dbReference>
<dbReference type="PROSITE" id="PS00674">
    <property type="entry name" value="AAA"/>
    <property type="match status" value="1"/>
</dbReference>
<evidence type="ECO:0000313" key="6">
    <source>
        <dbReference type="Proteomes" id="UP000018208"/>
    </source>
</evidence>